<name>A0ABP7UHN1_9FLAO</name>
<keyword evidence="1" id="KW-0472">Membrane</keyword>
<gene>
    <name evidence="2" type="ORF">GCM10022388_05750</name>
</gene>
<keyword evidence="1" id="KW-1133">Transmembrane helix</keyword>
<reference evidence="3" key="1">
    <citation type="journal article" date="2019" name="Int. J. Syst. Evol. Microbiol.">
        <title>The Global Catalogue of Microorganisms (GCM) 10K type strain sequencing project: providing services to taxonomists for standard genome sequencing and annotation.</title>
        <authorList>
            <consortium name="The Broad Institute Genomics Platform"/>
            <consortium name="The Broad Institute Genome Sequencing Center for Infectious Disease"/>
            <person name="Wu L."/>
            <person name="Ma J."/>
        </authorList>
    </citation>
    <scope>NUCLEOTIDE SEQUENCE [LARGE SCALE GENOMIC DNA]</scope>
    <source>
        <strain evidence="3">JCM 17068</strain>
    </source>
</reference>
<keyword evidence="1" id="KW-0812">Transmembrane</keyword>
<dbReference type="Proteomes" id="UP001500426">
    <property type="component" value="Unassembled WGS sequence"/>
</dbReference>
<keyword evidence="3" id="KW-1185">Reference proteome</keyword>
<feature type="transmembrane region" description="Helical" evidence="1">
    <location>
        <begin position="53"/>
        <end position="71"/>
    </location>
</feature>
<feature type="transmembrane region" description="Helical" evidence="1">
    <location>
        <begin position="20"/>
        <end position="41"/>
    </location>
</feature>
<evidence type="ECO:0000256" key="1">
    <source>
        <dbReference type="SAM" id="Phobius"/>
    </source>
</evidence>
<evidence type="ECO:0000313" key="3">
    <source>
        <dbReference type="Proteomes" id="UP001500426"/>
    </source>
</evidence>
<evidence type="ECO:0000313" key="2">
    <source>
        <dbReference type="EMBL" id="GAA4043528.1"/>
    </source>
</evidence>
<comment type="caution">
    <text evidence="2">The sequence shown here is derived from an EMBL/GenBank/DDBJ whole genome shotgun (WGS) entry which is preliminary data.</text>
</comment>
<sequence length="78" mass="9533">MIKKLISNYKKKSLNERFLLFIGILFFLIYLTFGIILIFWTSFPVRLQPKYRIALGILLMAYGFFRFYRYFNTNNDEE</sequence>
<protein>
    <submittedName>
        <fullName evidence="2">Uncharacterized protein</fullName>
    </submittedName>
</protein>
<organism evidence="2 3">
    <name type="scientific">Flavobacterium chungnamense</name>
    <dbReference type="NCBI Taxonomy" id="706182"/>
    <lineage>
        <taxon>Bacteria</taxon>
        <taxon>Pseudomonadati</taxon>
        <taxon>Bacteroidota</taxon>
        <taxon>Flavobacteriia</taxon>
        <taxon>Flavobacteriales</taxon>
        <taxon>Flavobacteriaceae</taxon>
        <taxon>Flavobacterium</taxon>
    </lineage>
</organism>
<accession>A0ABP7UHN1</accession>
<proteinExistence type="predicted"/>
<dbReference type="EMBL" id="BAABCS010000004">
    <property type="protein sequence ID" value="GAA4043528.1"/>
    <property type="molecule type" value="Genomic_DNA"/>
</dbReference>